<feature type="site" description="Transition state stabilizer" evidence="7">
    <location>
        <position position="176"/>
    </location>
</feature>
<evidence type="ECO:0000256" key="7">
    <source>
        <dbReference type="HAMAP-Rule" id="MF_00107"/>
    </source>
</evidence>
<dbReference type="InterPro" id="IPR020555">
    <property type="entry name" value="MECDP_synthase_CS"/>
</dbReference>
<evidence type="ECO:0000256" key="8">
    <source>
        <dbReference type="RuleBase" id="RU004395"/>
    </source>
</evidence>
<comment type="pathway">
    <text evidence="2 7">Isoprenoid biosynthesis; isopentenyl diphosphate biosynthesis via DXP pathway; isopentenyl diphosphate from 1-deoxy-D-xylulose 5-phosphate: step 4/6.</text>
</comment>
<feature type="binding site" evidence="7">
    <location>
        <begin position="80"/>
        <end position="81"/>
    </location>
    <ligand>
        <name>4-CDP-2-C-methyl-D-erythritol 2-phosphate</name>
        <dbReference type="ChEBI" id="CHEBI:57919"/>
    </ligand>
</feature>
<feature type="binding site" evidence="7">
    <location>
        <begin position="51"/>
        <end position="53"/>
    </location>
    <ligand>
        <name>4-CDP-2-C-methyl-D-erythritol 2-phosphate</name>
        <dbReference type="ChEBI" id="CHEBI:57919"/>
    </ligand>
</feature>
<evidence type="ECO:0000256" key="6">
    <source>
        <dbReference type="ARBA" id="ARBA00023239"/>
    </source>
</evidence>
<dbReference type="PROSITE" id="PS01350">
    <property type="entry name" value="ISPF"/>
    <property type="match status" value="1"/>
</dbReference>
<dbReference type="Proteomes" id="UP000273001">
    <property type="component" value="Chromosome"/>
</dbReference>
<keyword evidence="4 7" id="KW-0479">Metal-binding</keyword>
<evidence type="ECO:0000256" key="1">
    <source>
        <dbReference type="ARBA" id="ARBA00000200"/>
    </source>
</evidence>
<evidence type="ECO:0000256" key="5">
    <source>
        <dbReference type="ARBA" id="ARBA00023229"/>
    </source>
</evidence>
<feature type="binding site" evidence="7">
    <location>
        <begin position="102"/>
        <end position="104"/>
    </location>
    <ligand>
        <name>4-CDP-2-C-methyl-D-erythritol 2-phosphate</name>
        <dbReference type="ChEBI" id="CHEBI:57919"/>
    </ligand>
</feature>
<feature type="binding site" evidence="7">
    <location>
        <position position="182"/>
    </location>
    <ligand>
        <name>4-CDP-2-C-methyl-D-erythritol 2-phosphate</name>
        <dbReference type="ChEBI" id="CHEBI:57919"/>
    </ligand>
</feature>
<feature type="site" description="Transition state stabilizer" evidence="7">
    <location>
        <position position="80"/>
    </location>
</feature>
<dbReference type="HAMAP" id="MF_00107">
    <property type="entry name" value="IspF"/>
    <property type="match status" value="1"/>
</dbReference>
<dbReference type="EC" id="4.6.1.12" evidence="3 7"/>
<evidence type="ECO:0000256" key="4">
    <source>
        <dbReference type="ARBA" id="ARBA00022723"/>
    </source>
</evidence>
<dbReference type="EMBL" id="CP032514">
    <property type="protein sequence ID" value="AYD90467.1"/>
    <property type="molecule type" value="Genomic_DNA"/>
</dbReference>
<evidence type="ECO:0000313" key="12">
    <source>
        <dbReference type="Proteomes" id="UP000273001"/>
    </source>
</evidence>
<dbReference type="Pfam" id="PF02542">
    <property type="entry name" value="YgbB"/>
    <property type="match status" value="1"/>
</dbReference>
<reference evidence="11 12" key="1">
    <citation type="submission" date="2018-09" db="EMBL/GenBank/DDBJ databases">
        <authorList>
            <person name="Li J."/>
        </authorList>
    </citation>
    <scope>NUCLEOTIDE SEQUENCE [LARGE SCALE GENOMIC DNA]</scope>
    <source>
        <strain evidence="11 12">2129</strain>
    </source>
</reference>
<dbReference type="Gene3D" id="3.30.1330.50">
    <property type="entry name" value="2-C-methyl-D-erythritol 2,4-cyclodiphosphate synthase"/>
    <property type="match status" value="1"/>
</dbReference>
<dbReference type="NCBIfam" id="TIGR00151">
    <property type="entry name" value="ispF"/>
    <property type="match status" value="1"/>
</dbReference>
<keyword evidence="12" id="KW-1185">Reference proteome</keyword>
<dbReference type="RefSeq" id="WP_119837118.1">
    <property type="nucleotide sequence ID" value="NZ_CP032514.1"/>
</dbReference>
<feature type="binding site" evidence="7">
    <location>
        <position position="185"/>
    </location>
    <ligand>
        <name>4-CDP-2-C-methyl-D-erythritol 2-phosphate</name>
        <dbReference type="ChEBI" id="CHEBI:57919"/>
    </ligand>
</feature>
<evidence type="ECO:0000256" key="9">
    <source>
        <dbReference type="SAM" id="MobiDB-lite"/>
    </source>
</evidence>
<dbReference type="PANTHER" id="PTHR43181:SF1">
    <property type="entry name" value="2-C-METHYL-D-ERYTHRITOL 2,4-CYCLODIPHOSPHATE SYNTHASE, CHLOROPLASTIC"/>
    <property type="match status" value="1"/>
</dbReference>
<feature type="binding site" evidence="7">
    <location>
        <position position="53"/>
    </location>
    <ligand>
        <name>a divalent metal cation</name>
        <dbReference type="ChEBI" id="CHEBI:60240"/>
    </ligand>
</feature>
<comment type="similarity">
    <text evidence="7 8">Belongs to the IspF family.</text>
</comment>
<comment type="function">
    <text evidence="7">Involved in the biosynthesis of isopentenyl diphosphate (IPP) and dimethylallyl diphosphate (DMAPP), two major building blocks of isoprenoid compounds. Catalyzes the conversion of 4-diphosphocytidyl-2-C-methyl-D-erythritol 2-phosphate (CDP-ME2P) to 2-C-methyl-D-erythritol 2,4-cyclodiphosphate (ME-CPP) with a corresponding release of cytidine 5-monophosphate (CMP).</text>
</comment>
<dbReference type="PANTHER" id="PTHR43181">
    <property type="entry name" value="2-C-METHYL-D-ERYTHRITOL 2,4-CYCLODIPHOSPHATE SYNTHASE, CHLOROPLASTIC"/>
    <property type="match status" value="1"/>
</dbReference>
<comment type="caution">
    <text evidence="7">Lacks conserved residue(s) required for the propagation of feature annotation.</text>
</comment>
<dbReference type="GO" id="GO:0008685">
    <property type="term" value="F:2-C-methyl-D-erythritol 2,4-cyclodiphosphate synthase activity"/>
    <property type="evidence" value="ECO:0007669"/>
    <property type="project" value="UniProtKB-EC"/>
</dbReference>
<dbReference type="SUPFAM" id="SSF69765">
    <property type="entry name" value="IpsF-like"/>
    <property type="match status" value="1"/>
</dbReference>
<organism evidence="11 12">
    <name type="scientific">Actinomyces lilanjuaniae</name>
    <dbReference type="NCBI Taxonomy" id="2321394"/>
    <lineage>
        <taxon>Bacteria</taxon>
        <taxon>Bacillati</taxon>
        <taxon>Actinomycetota</taxon>
        <taxon>Actinomycetes</taxon>
        <taxon>Actinomycetales</taxon>
        <taxon>Actinomycetaceae</taxon>
        <taxon>Actinomyces</taxon>
    </lineage>
</organism>
<feature type="binding site" evidence="7">
    <location>
        <position position="51"/>
    </location>
    <ligand>
        <name>a divalent metal cation</name>
        <dbReference type="ChEBI" id="CHEBI:60240"/>
    </ligand>
</feature>
<gene>
    <name evidence="7" type="primary">ispF</name>
    <name evidence="11" type="ORF">D5R93_11515</name>
</gene>
<evidence type="ECO:0000256" key="3">
    <source>
        <dbReference type="ARBA" id="ARBA00012579"/>
    </source>
</evidence>
<evidence type="ECO:0000259" key="10">
    <source>
        <dbReference type="Pfam" id="PF02542"/>
    </source>
</evidence>
<keyword evidence="6 7" id="KW-0456">Lyase</keyword>
<comment type="cofactor">
    <cofactor evidence="7">
        <name>a divalent metal cation</name>
        <dbReference type="ChEBI" id="CHEBI:60240"/>
    </cofactor>
    <text evidence="7">Binds 1 divalent metal cation per subunit.</text>
</comment>
<proteinExistence type="inferred from homology"/>
<feature type="binding site" evidence="7">
    <location>
        <position position="88"/>
    </location>
    <ligand>
        <name>a divalent metal cation</name>
        <dbReference type="ChEBI" id="CHEBI:60240"/>
    </ligand>
</feature>
<evidence type="ECO:0000256" key="2">
    <source>
        <dbReference type="ARBA" id="ARBA00004709"/>
    </source>
</evidence>
<dbReference type="CDD" id="cd00554">
    <property type="entry name" value="MECDP_synthase"/>
    <property type="match status" value="1"/>
</dbReference>
<dbReference type="InterPro" id="IPR036571">
    <property type="entry name" value="MECDP_synthase_sf"/>
</dbReference>
<protein>
    <recommendedName>
        <fullName evidence="3 7">2-C-methyl-D-erythritol 2,4-cyclodiphosphate synthase</fullName>
        <shortName evidence="7">MECDP-synthase</shortName>
        <shortName evidence="7">MECPP-synthase</shortName>
        <shortName evidence="7">MECPS</shortName>
        <ecNumber evidence="3 7">4.6.1.12</ecNumber>
    </recommendedName>
</protein>
<dbReference type="InterPro" id="IPR003526">
    <property type="entry name" value="MECDP_synthase"/>
</dbReference>
<sequence>MPGTSLPEPLPDAAQPAAPPLRRTPRHATGPATIDLDQVVHYLPRTGIGTDVHAFAAPGSATPLHLACLEWPGQTGLEGHSDGDVVAHACCDALLSATGLGDLGSVFGTNEPRWQGASGAVLLAETAQRVRQAGFEIGNVAVQLVGQRPRVTDRAAEAAAALSTAASARVTFSATTTDHLGFLGREEGLAAVATALVYPARPVS</sequence>
<name>A0ABN5PT86_9ACTO</name>
<accession>A0ABN5PT86</accession>
<feature type="domain" description="2-C-methyl-D-erythritol 2,4-cyclodiphosphate synthase" evidence="10">
    <location>
        <begin position="45"/>
        <end position="197"/>
    </location>
</feature>
<feature type="region of interest" description="Disordered" evidence="9">
    <location>
        <begin position="1"/>
        <end position="30"/>
    </location>
</feature>
<evidence type="ECO:0000313" key="11">
    <source>
        <dbReference type="EMBL" id="AYD90467.1"/>
    </source>
</evidence>
<comment type="catalytic activity">
    <reaction evidence="1 7 8">
        <text>4-CDP-2-C-methyl-D-erythritol 2-phosphate = 2-C-methyl-D-erythritol 2,4-cyclic diphosphate + CMP</text>
        <dbReference type="Rhea" id="RHEA:23864"/>
        <dbReference type="ChEBI" id="CHEBI:57919"/>
        <dbReference type="ChEBI" id="CHEBI:58483"/>
        <dbReference type="ChEBI" id="CHEBI:60377"/>
        <dbReference type="EC" id="4.6.1.12"/>
    </reaction>
</comment>
<feature type="binding site" evidence="7">
    <location>
        <begin position="175"/>
        <end position="178"/>
    </location>
    <ligand>
        <name>4-CDP-2-C-methyl-D-erythritol 2-phosphate</name>
        <dbReference type="ChEBI" id="CHEBI:57919"/>
    </ligand>
</feature>
<comment type="subunit">
    <text evidence="7">Homotrimer.</text>
</comment>
<keyword evidence="5 7" id="KW-0414">Isoprene biosynthesis</keyword>